<keyword evidence="3" id="KW-0969">Cilium</keyword>
<proteinExistence type="predicted"/>
<keyword evidence="4" id="KW-1185">Reference proteome</keyword>
<evidence type="ECO:0000313" key="2">
    <source>
        <dbReference type="EMBL" id="MCT4373341.1"/>
    </source>
</evidence>
<dbReference type="EMBL" id="NTHN02000082">
    <property type="protein sequence ID" value="MCT4373341.1"/>
    <property type="molecule type" value="Genomic_DNA"/>
</dbReference>
<dbReference type="EMBL" id="NTHN01000174">
    <property type="protein sequence ID" value="PBD18928.1"/>
    <property type="molecule type" value="Genomic_DNA"/>
</dbReference>
<sequence>MNHHSYFDRGTRSVECCIIGTGGFGRSFLAQGLVVPGLSVRVAVDRDSAIAVESLRSVGIAAADIRECGTAAEAQRAWDDGAYVAAGDYGVVADLPVSVVVEATGAPEVGARHARLAIEKGRHVALVSKEVDSVVGPGLAAMARERGVIVSPVDGDQPSLLIGLITWAEVLGFEIIAAGKSSEYDFVYDRAAGTMSVDGRVVEAPDFAGLERLGEADCAGMVARRAAATAMLPQRAVPDLCEMTLVANACGMGPDRPDLHCPIARIDEVATILCERGQGGILSRAGVLDVFHCLREPGEISFAGGVFVVVRCIHDETWELLRGKGHLVGRTGETAMIFIPRHLLGMEAATTVFEMGLKGVSSGAEQPGHHVDLVAHADRDFPAGTQLTMGGHHHSIEGVSSRMLPGVPLDPQAPAPFYIAANCTLARDVRAGELIRMGDLRLDRDSELLRLREAQDRRFARERLSA</sequence>
<reference evidence="3" key="1">
    <citation type="submission" date="2017-09" db="EMBL/GenBank/DDBJ databases">
        <title>Yangia sp. SAOS 153D whole genome sequencing.</title>
        <authorList>
            <person name="Verma A."/>
            <person name="Krishnamurthi S."/>
        </authorList>
    </citation>
    <scope>NUCLEOTIDE SEQUENCE [LARGE SCALE GENOMIC DNA]</scope>
    <source>
        <strain evidence="3">SAOS 153D</strain>
    </source>
</reference>
<dbReference type="AlphaFoldDB" id="A0A2A3JUY5"/>
<dbReference type="OrthoDB" id="9777844at2"/>
<feature type="domain" description="Oxidoreductase DRL-like catalytic" evidence="1">
    <location>
        <begin position="155"/>
        <end position="348"/>
    </location>
</feature>
<gene>
    <name evidence="2" type="ORF">CLG85_024835</name>
    <name evidence="3" type="ORF">CLG85_12040</name>
</gene>
<dbReference type="PANTHER" id="PTHR37850">
    <property type="entry name" value="STRU PROTEIN"/>
    <property type="match status" value="1"/>
</dbReference>
<evidence type="ECO:0000313" key="4">
    <source>
        <dbReference type="Proteomes" id="UP000217448"/>
    </source>
</evidence>
<dbReference type="Gene3D" id="3.40.50.720">
    <property type="entry name" value="NAD(P)-binding Rossmann-like Domain"/>
    <property type="match status" value="1"/>
</dbReference>
<dbReference type="InterPro" id="IPR036291">
    <property type="entry name" value="NAD(P)-bd_dom_sf"/>
</dbReference>
<organism evidence="3">
    <name type="scientific">Alloyangia mangrovi</name>
    <dbReference type="NCBI Taxonomy" id="1779329"/>
    <lineage>
        <taxon>Bacteria</taxon>
        <taxon>Pseudomonadati</taxon>
        <taxon>Pseudomonadota</taxon>
        <taxon>Alphaproteobacteria</taxon>
        <taxon>Rhodobacterales</taxon>
        <taxon>Roseobacteraceae</taxon>
        <taxon>Alloyangia</taxon>
    </lineage>
</organism>
<accession>A0A2A3JUY5</accession>
<dbReference type="Pfam" id="PF21135">
    <property type="entry name" value="DRL_cat"/>
    <property type="match status" value="1"/>
</dbReference>
<name>A0A2A3JUY5_9RHOB</name>
<dbReference type="InterPro" id="IPR048423">
    <property type="entry name" value="DRL_cat"/>
</dbReference>
<evidence type="ECO:0000313" key="3">
    <source>
        <dbReference type="EMBL" id="PBD18928.1"/>
    </source>
</evidence>
<dbReference type="RefSeq" id="WP_095882496.1">
    <property type="nucleotide sequence ID" value="NZ_NTHN02000082.1"/>
</dbReference>
<keyword evidence="3" id="KW-0966">Cell projection</keyword>
<protein>
    <submittedName>
        <fullName evidence="3">Flagellar biosynthesis protein FlgA</fullName>
    </submittedName>
</protein>
<comment type="caution">
    <text evidence="3">The sequence shown here is derived from an EMBL/GenBank/DDBJ whole genome shotgun (WGS) entry which is preliminary data.</text>
</comment>
<evidence type="ECO:0000259" key="1">
    <source>
        <dbReference type="Pfam" id="PF21135"/>
    </source>
</evidence>
<dbReference type="Proteomes" id="UP000217448">
    <property type="component" value="Unassembled WGS sequence"/>
</dbReference>
<dbReference type="SUPFAM" id="SSF51735">
    <property type="entry name" value="NAD(P)-binding Rossmann-fold domains"/>
    <property type="match status" value="1"/>
</dbReference>
<reference evidence="4" key="2">
    <citation type="submission" date="2023-07" db="EMBL/GenBank/DDBJ databases">
        <title>Yangia mangrovi SAOS 153D genome.</title>
        <authorList>
            <person name="Verma A."/>
            <person name="Pal Y."/>
            <person name="Sundharam S."/>
            <person name="Bisht B."/>
            <person name="Srinivasan K."/>
        </authorList>
    </citation>
    <scope>NUCLEOTIDE SEQUENCE [LARGE SCALE GENOMIC DNA]</scope>
    <source>
        <strain evidence="4">SAOS 153D</strain>
    </source>
</reference>
<dbReference type="PANTHER" id="PTHR37850:SF3">
    <property type="entry name" value="BLR7815 PROTEIN"/>
    <property type="match status" value="1"/>
</dbReference>
<reference evidence="2" key="3">
    <citation type="submission" date="2024-05" db="EMBL/GenBank/DDBJ databases">
        <title>Yangia mangrovi SAOS 153D genome.</title>
        <authorList>
            <person name="Verma A."/>
            <person name="Pal Y."/>
            <person name="Sundharam S."/>
            <person name="Bisht B."/>
            <person name="Srinivasan K."/>
        </authorList>
    </citation>
    <scope>NUCLEOTIDE SEQUENCE</scope>
    <source>
        <strain evidence="2">SAOS 153D</strain>
    </source>
</reference>
<keyword evidence="3" id="KW-0282">Flagellum</keyword>